<dbReference type="EMBL" id="JYDL01000005">
    <property type="protein sequence ID" value="KRX27054.1"/>
    <property type="molecule type" value="Genomic_DNA"/>
</dbReference>
<keyword evidence="1" id="KW-0812">Transmembrane</keyword>
<keyword evidence="1" id="KW-0472">Membrane</keyword>
<evidence type="ECO:0000313" key="3">
    <source>
        <dbReference type="Proteomes" id="UP000054630"/>
    </source>
</evidence>
<keyword evidence="3" id="KW-1185">Reference proteome</keyword>
<evidence type="ECO:0008006" key="4">
    <source>
        <dbReference type="Google" id="ProtNLM"/>
    </source>
</evidence>
<name>A0A0V0SJX4_9BILA</name>
<protein>
    <recommendedName>
        <fullName evidence="4">Transmembrane protein</fullName>
    </recommendedName>
</protein>
<dbReference type="AlphaFoldDB" id="A0A0V0SJX4"/>
<dbReference type="Proteomes" id="UP000054630">
    <property type="component" value="Unassembled WGS sequence"/>
</dbReference>
<keyword evidence="1" id="KW-1133">Transmembrane helix</keyword>
<feature type="transmembrane region" description="Helical" evidence="1">
    <location>
        <begin position="14"/>
        <end position="33"/>
    </location>
</feature>
<evidence type="ECO:0000313" key="2">
    <source>
        <dbReference type="EMBL" id="KRX27054.1"/>
    </source>
</evidence>
<comment type="caution">
    <text evidence="2">The sequence shown here is derived from an EMBL/GenBank/DDBJ whole genome shotgun (WGS) entry which is preliminary data.</text>
</comment>
<reference evidence="2 3" key="1">
    <citation type="submission" date="2015-01" db="EMBL/GenBank/DDBJ databases">
        <title>Evolution of Trichinella species and genotypes.</title>
        <authorList>
            <person name="Korhonen P.K."/>
            <person name="Edoardo P."/>
            <person name="Giuseppe L.R."/>
            <person name="Gasser R.B."/>
        </authorList>
    </citation>
    <scope>NUCLEOTIDE SEQUENCE [LARGE SCALE GENOMIC DNA]</scope>
    <source>
        <strain evidence="2">ISS37</strain>
    </source>
</reference>
<accession>A0A0V0SJX4</accession>
<sequence length="203" mass="22388">MEDVGAGFVFPSNVIMLIAVSVSLLLTLSCLICRKANRPSQIPSNQMSKSIDVFDQCSSVELKHYRKVYDSSQLPEIKIENSSTSKSPETLIRIRHDSFAHELEAMQRTLADSDHDANSSSSKLTVTYANDILDCDLALAIASDLTSRNSVFLSRLTKSPVSNRAHNNDIIMSPSLLPAVLHDDVRILGKERTPSVLLIAIYL</sequence>
<proteinExistence type="predicted"/>
<dbReference type="OrthoDB" id="5918756at2759"/>
<organism evidence="2 3">
    <name type="scientific">Trichinella nelsoni</name>
    <dbReference type="NCBI Taxonomy" id="6336"/>
    <lineage>
        <taxon>Eukaryota</taxon>
        <taxon>Metazoa</taxon>
        <taxon>Ecdysozoa</taxon>
        <taxon>Nematoda</taxon>
        <taxon>Enoplea</taxon>
        <taxon>Dorylaimia</taxon>
        <taxon>Trichinellida</taxon>
        <taxon>Trichinellidae</taxon>
        <taxon>Trichinella</taxon>
    </lineage>
</organism>
<gene>
    <name evidence="2" type="ORF">T07_9424</name>
</gene>
<evidence type="ECO:0000256" key="1">
    <source>
        <dbReference type="SAM" id="Phobius"/>
    </source>
</evidence>